<keyword evidence="2" id="KW-1185">Reference proteome</keyword>
<evidence type="ECO:0000313" key="2">
    <source>
        <dbReference type="Proteomes" id="UP000284178"/>
    </source>
</evidence>
<dbReference type="GeneID" id="83015864"/>
<gene>
    <name evidence="1" type="ORF">DWY25_10690</name>
</gene>
<accession>A0A412FZ74</accession>
<reference evidence="1 2" key="1">
    <citation type="submission" date="2018-08" db="EMBL/GenBank/DDBJ databases">
        <title>A genome reference for cultivated species of the human gut microbiota.</title>
        <authorList>
            <person name="Zou Y."/>
            <person name="Xue W."/>
            <person name="Luo G."/>
        </authorList>
    </citation>
    <scope>NUCLEOTIDE SEQUENCE [LARGE SCALE GENOMIC DNA]</scope>
    <source>
        <strain evidence="1 2">AF24-29</strain>
    </source>
</reference>
<name>A0A412FZ74_9FIRM</name>
<proteinExistence type="predicted"/>
<dbReference type="RefSeq" id="WP_117895218.1">
    <property type="nucleotide sequence ID" value="NZ_CABJCV010000012.1"/>
</dbReference>
<dbReference type="AlphaFoldDB" id="A0A412FZ74"/>
<protein>
    <submittedName>
        <fullName evidence="1">Uncharacterized protein</fullName>
    </submittedName>
</protein>
<sequence>MTLTHHEQALLLLRFLQQRQRKAELEQTLVLAEAQGSPLVILPRQHIFSWKKKPKVDVQAVRRELSEIEKHPISLSSQACLEIAAQFLRDAKQSENRSAQTGAELIEQALKLEALAEDYDAVISQSYDTREAEGQRVPFTGYVGYAPNVQIPYDLPRMRELGEAMKSSLKETQRLVHQLAWSREWDVQLLLKEEVEGFKDIQLNAARFHVRARSEMETASRIRNALICFLPRFLETLLDAENQDENPC</sequence>
<dbReference type="Proteomes" id="UP000284178">
    <property type="component" value="Unassembled WGS sequence"/>
</dbReference>
<evidence type="ECO:0000313" key="1">
    <source>
        <dbReference type="EMBL" id="RGR73458.1"/>
    </source>
</evidence>
<organism evidence="1 2">
    <name type="scientific">Holdemania filiformis</name>
    <dbReference type="NCBI Taxonomy" id="61171"/>
    <lineage>
        <taxon>Bacteria</taxon>
        <taxon>Bacillati</taxon>
        <taxon>Bacillota</taxon>
        <taxon>Erysipelotrichia</taxon>
        <taxon>Erysipelotrichales</taxon>
        <taxon>Erysipelotrichaceae</taxon>
        <taxon>Holdemania</taxon>
    </lineage>
</organism>
<comment type="caution">
    <text evidence="1">The sequence shown here is derived from an EMBL/GenBank/DDBJ whole genome shotgun (WGS) entry which is preliminary data.</text>
</comment>
<dbReference type="EMBL" id="QRUP01000012">
    <property type="protein sequence ID" value="RGR73458.1"/>
    <property type="molecule type" value="Genomic_DNA"/>
</dbReference>